<keyword evidence="3" id="KW-1185">Reference proteome</keyword>
<gene>
    <name evidence="2" type="ORF">DY000_02011135</name>
</gene>
<dbReference type="PANTHER" id="PTHR10562">
    <property type="entry name" value="SMALL UBIQUITIN-RELATED MODIFIER"/>
    <property type="match status" value="1"/>
</dbReference>
<evidence type="ECO:0000313" key="3">
    <source>
        <dbReference type="Proteomes" id="UP000266723"/>
    </source>
</evidence>
<comment type="caution">
    <text evidence="2">The sequence shown here is derived from an EMBL/GenBank/DDBJ whole genome shotgun (WGS) entry which is preliminary data.</text>
</comment>
<feature type="domain" description="Ubiquitin-like" evidence="1">
    <location>
        <begin position="1"/>
        <end position="61"/>
    </location>
</feature>
<organism evidence="2 3">
    <name type="scientific">Brassica cretica</name>
    <name type="common">Mustard</name>
    <dbReference type="NCBI Taxonomy" id="69181"/>
    <lineage>
        <taxon>Eukaryota</taxon>
        <taxon>Viridiplantae</taxon>
        <taxon>Streptophyta</taxon>
        <taxon>Embryophyta</taxon>
        <taxon>Tracheophyta</taxon>
        <taxon>Spermatophyta</taxon>
        <taxon>Magnoliopsida</taxon>
        <taxon>eudicotyledons</taxon>
        <taxon>Gunneridae</taxon>
        <taxon>Pentapetalae</taxon>
        <taxon>rosids</taxon>
        <taxon>malvids</taxon>
        <taxon>Brassicales</taxon>
        <taxon>Brassicaceae</taxon>
        <taxon>Brassiceae</taxon>
        <taxon>Brassica</taxon>
    </lineage>
</organism>
<dbReference type="SUPFAM" id="SSF54236">
    <property type="entry name" value="Ubiquitin-like"/>
    <property type="match status" value="1"/>
</dbReference>
<proteinExistence type="predicted"/>
<evidence type="ECO:0000259" key="1">
    <source>
        <dbReference type="PROSITE" id="PS50053"/>
    </source>
</evidence>
<dbReference type="Proteomes" id="UP000266723">
    <property type="component" value="Unassembled WGS sequence"/>
</dbReference>
<dbReference type="Gene3D" id="3.10.20.90">
    <property type="entry name" value="Phosphatidylinositol 3-kinase Catalytic Subunit, Chain A, domain 1"/>
    <property type="match status" value="1"/>
</dbReference>
<protein>
    <recommendedName>
        <fullName evidence="1">Ubiquitin-like domain-containing protein</fullName>
    </recommendedName>
</protein>
<reference evidence="2 3" key="1">
    <citation type="journal article" date="2020" name="BMC Genomics">
        <title>Intraspecific diversification of the crop wild relative Brassica cretica Lam. using demographic model selection.</title>
        <authorList>
            <person name="Kioukis A."/>
            <person name="Michalopoulou V.A."/>
            <person name="Briers L."/>
            <person name="Pirintsos S."/>
            <person name="Studholme D.J."/>
            <person name="Pavlidis P."/>
            <person name="Sarris P.F."/>
        </authorList>
    </citation>
    <scope>NUCLEOTIDE SEQUENCE [LARGE SCALE GENOMIC DNA]</scope>
    <source>
        <strain evidence="3">cv. PFS-1207/04</strain>
    </source>
</reference>
<dbReference type="EMBL" id="QGKV02000759">
    <property type="protein sequence ID" value="KAF3565916.1"/>
    <property type="molecule type" value="Genomic_DNA"/>
</dbReference>
<name>A0ABQ7D0F2_BRACR</name>
<accession>A0ABQ7D0F2</accession>
<sequence>MRRNDKMSKVMERYTDARGAELGTYVFLSEGGSMINKDKTPDEMEIKDGDQIDAMLHQHGGFGTIFYKVFELSFCDECIIMTQIARVVMHARKNTRSVYYVASFELKSKAANFYEIISQKSSQGINFCSETIPEKEIYKPGAKLKQQSTEVLTNNALWFCLEARKNRETLTHQRSSFKKMDSPRNLIHGIQALHLCSESLTRLMRLEKSHRGGSPFPIFTWSRP</sequence>
<dbReference type="InterPro" id="IPR000626">
    <property type="entry name" value="Ubiquitin-like_dom"/>
</dbReference>
<dbReference type="InterPro" id="IPR022617">
    <property type="entry name" value="Rad60/SUMO-like_dom"/>
</dbReference>
<dbReference type="Pfam" id="PF11976">
    <property type="entry name" value="Rad60-SLD"/>
    <property type="match status" value="1"/>
</dbReference>
<evidence type="ECO:0000313" key="2">
    <source>
        <dbReference type="EMBL" id="KAF3565916.1"/>
    </source>
</evidence>
<dbReference type="PROSITE" id="PS50053">
    <property type="entry name" value="UBIQUITIN_2"/>
    <property type="match status" value="1"/>
</dbReference>
<dbReference type="InterPro" id="IPR029071">
    <property type="entry name" value="Ubiquitin-like_domsf"/>
</dbReference>